<keyword evidence="1" id="KW-1185">Reference proteome</keyword>
<dbReference type="AlphaFoldDB" id="A0A8J1LCG2"/>
<protein>
    <submittedName>
        <fullName evidence="2">Uncharacterized protein LOC121396151</fullName>
    </submittedName>
</protein>
<proteinExistence type="predicted"/>
<name>A0A8J1LCG2_XENLA</name>
<evidence type="ECO:0000313" key="1">
    <source>
        <dbReference type="Proteomes" id="UP000186698"/>
    </source>
</evidence>
<evidence type="ECO:0000313" key="2">
    <source>
        <dbReference type="RefSeq" id="XP_041426654.1"/>
    </source>
</evidence>
<reference evidence="2" key="1">
    <citation type="submission" date="2025-08" db="UniProtKB">
        <authorList>
            <consortium name="RefSeq"/>
        </authorList>
    </citation>
    <scope>IDENTIFICATION</scope>
    <source>
        <strain evidence="2">J_2021</strain>
        <tissue evidence="2">Erythrocytes</tissue>
    </source>
</reference>
<dbReference type="KEGG" id="xla:121396151"/>
<gene>
    <name evidence="2" type="primary">LOC121396151</name>
</gene>
<sequence>MVLVGQQTRGDQLPISETFIHLLLQLFLIPSVQIRQPCYYQSTYIYFCLDQDSLSIFSDTNIKFLFSEKCRKMEILSPNITLFPDQEYYGPGEEVTIGCPGGYEPNVRLIQCVKETNRNRWNVGHVFCSQTNFTMGPSYGMNQTEIQPWDLFVGPTFGLVIPISLKLLGLLSVLLWKGISTLSKKYWDSRQATADLHVTSGHEEHTVYHQDNTLDNKKIFSKKEEKEQLYANLDHYTCVK</sequence>
<dbReference type="GeneID" id="121396151"/>
<organism evidence="1 2">
    <name type="scientific">Xenopus laevis</name>
    <name type="common">African clawed frog</name>
    <dbReference type="NCBI Taxonomy" id="8355"/>
    <lineage>
        <taxon>Eukaryota</taxon>
        <taxon>Metazoa</taxon>
        <taxon>Chordata</taxon>
        <taxon>Craniata</taxon>
        <taxon>Vertebrata</taxon>
        <taxon>Euteleostomi</taxon>
        <taxon>Amphibia</taxon>
        <taxon>Batrachia</taxon>
        <taxon>Anura</taxon>
        <taxon>Pipoidea</taxon>
        <taxon>Pipidae</taxon>
        <taxon>Xenopodinae</taxon>
        <taxon>Xenopus</taxon>
        <taxon>Xenopus</taxon>
    </lineage>
</organism>
<dbReference type="Proteomes" id="UP000186698">
    <property type="component" value="Chromosome 1L"/>
</dbReference>
<accession>A0A8J1LCG2</accession>
<dbReference type="RefSeq" id="XP_041426654.1">
    <property type="nucleotide sequence ID" value="XM_041570720.1"/>
</dbReference>